<dbReference type="PANTHER" id="PTHR38597:SF1">
    <property type="entry name" value="BLL3834 PROTEIN"/>
    <property type="match status" value="1"/>
</dbReference>
<organism evidence="2 3">
    <name type="scientific">Halosimplex aquaticum</name>
    <dbReference type="NCBI Taxonomy" id="3026162"/>
    <lineage>
        <taxon>Archaea</taxon>
        <taxon>Methanobacteriati</taxon>
        <taxon>Methanobacteriota</taxon>
        <taxon>Stenosarchaea group</taxon>
        <taxon>Halobacteria</taxon>
        <taxon>Halobacteriales</taxon>
        <taxon>Haloarculaceae</taxon>
        <taxon>Halosimplex</taxon>
    </lineage>
</organism>
<dbReference type="RefSeq" id="WP_274322612.1">
    <property type="nucleotide sequence ID" value="NZ_CP118158.1"/>
</dbReference>
<sequence>MARRTSADLPLHSGSAPSWLFDRMVDLSGAIAEAVVAEYGREELLRRLADPYWFQALGCVIGFDWHSSGVTTTTMGALKEALSAEDHGIEIVGGKGATSRETPDEIDASPLGLPPGARDDLRYTSRLSATVDNACVQDSFTLYHHTMAITESESWCVVQQGMNDSTARRYHWLSDDVDDFVEEPQAAICSQGGADTLDLTAEASAETRAASVDLVQDDPAHLKRELRGETSLADFGGGAPSVDDGGGGRSGTRALDLLAEDPDLTMPAHHELRDADLSERALDQLERAYEYQPDSYEELLDLDGIGPGSIRALALIAELVYDAESSREDPAKYAYAHGGKDGTPQPVERERYDRSIEYMRSMLDGAELDRETKQQSLQRLAELE</sequence>
<comment type="caution">
    <text evidence="2">The sequence shown here is derived from an EMBL/GenBank/DDBJ whole genome shotgun (WGS) entry which is preliminary data.</text>
</comment>
<dbReference type="Pfam" id="PF05559">
    <property type="entry name" value="DUF763"/>
    <property type="match status" value="1"/>
</dbReference>
<gene>
    <name evidence="2" type="ORF">ACFQMA_17045</name>
</gene>
<dbReference type="GeneID" id="78821847"/>
<dbReference type="EMBL" id="JBHTAS010000001">
    <property type="protein sequence ID" value="MFC7141531.1"/>
    <property type="molecule type" value="Genomic_DNA"/>
</dbReference>
<dbReference type="AlphaFoldDB" id="A0ABD5Y5F6"/>
<proteinExistence type="predicted"/>
<feature type="region of interest" description="Disordered" evidence="1">
    <location>
        <begin position="228"/>
        <end position="252"/>
    </location>
</feature>
<name>A0ABD5Y5F6_9EURY</name>
<evidence type="ECO:0000256" key="1">
    <source>
        <dbReference type="SAM" id="MobiDB-lite"/>
    </source>
</evidence>
<dbReference type="InterPro" id="IPR008482">
    <property type="entry name" value="DUF763"/>
</dbReference>
<feature type="compositionally biased region" description="Gly residues" evidence="1">
    <location>
        <begin position="235"/>
        <end position="250"/>
    </location>
</feature>
<feature type="region of interest" description="Disordered" evidence="1">
    <location>
        <begin position="94"/>
        <end position="114"/>
    </location>
</feature>
<protein>
    <submittedName>
        <fullName evidence="2">DUF763 domain-containing protein</fullName>
    </submittedName>
</protein>
<dbReference type="PANTHER" id="PTHR38597">
    <property type="entry name" value="BLL3834 PROTEIN"/>
    <property type="match status" value="1"/>
</dbReference>
<evidence type="ECO:0000313" key="3">
    <source>
        <dbReference type="Proteomes" id="UP001596432"/>
    </source>
</evidence>
<feature type="region of interest" description="Disordered" evidence="1">
    <location>
        <begin position="363"/>
        <end position="384"/>
    </location>
</feature>
<accession>A0ABD5Y5F6</accession>
<keyword evidence="3" id="KW-1185">Reference proteome</keyword>
<evidence type="ECO:0000313" key="2">
    <source>
        <dbReference type="EMBL" id="MFC7141531.1"/>
    </source>
</evidence>
<dbReference type="Proteomes" id="UP001596432">
    <property type="component" value="Unassembled WGS sequence"/>
</dbReference>
<reference evidence="2 3" key="1">
    <citation type="journal article" date="2019" name="Int. J. Syst. Evol. Microbiol.">
        <title>The Global Catalogue of Microorganisms (GCM) 10K type strain sequencing project: providing services to taxonomists for standard genome sequencing and annotation.</title>
        <authorList>
            <consortium name="The Broad Institute Genomics Platform"/>
            <consortium name="The Broad Institute Genome Sequencing Center for Infectious Disease"/>
            <person name="Wu L."/>
            <person name="Ma J."/>
        </authorList>
    </citation>
    <scope>NUCLEOTIDE SEQUENCE [LARGE SCALE GENOMIC DNA]</scope>
    <source>
        <strain evidence="2 3">XZYJT29</strain>
    </source>
</reference>